<keyword evidence="1" id="KW-0175">Coiled coil</keyword>
<feature type="compositionally biased region" description="Low complexity" evidence="2">
    <location>
        <begin position="18"/>
        <end position="28"/>
    </location>
</feature>
<name>A0A099GBN3_9RHOB</name>
<gene>
    <name evidence="4" type="ORF">IX56_14595</name>
</gene>
<sequence>MTTPPKVRRFHLSAAESPVAAVRGSAAPAPAPAPAPSQPPAGTPPRAAIRVELQRGARSGAEAAANLPLPGAAQPGGIDRLFAGENDDGFGDTRFPGAAPKPEAAPATGAPATPADPAAAAAPTAPATEAERLAAIRAENLTGRQLRIARRIAAMHGIEVATDIEAVLRLRDRGIDPFNRGAVGRILADAGTEAQAAPSPQAPVPVPAPALPTRARRRDLAKAAPPALPGLPNAPGLPSREMLTEERRAAEIFRIQRDIARRRRRNLMMLMARLAFFVGLPTMIAGWYYFTQATPLYETHSQFLIQQADSGGGSELGGLFSGTQLATNPDSVSVQAYLSSRAAMQRLDEELGFTRAFQDPAIDPLKRLPADATQEQAYGVYKDSVKIGYDPTEGVINLNVIAPDPTLSHDFSVALIRYAEGQVDQMTARLRDDQMKGAIERYEDSEQKVLDAQNRVQQLQEKLGVLDPMAESGAVMSRIASLESELSKKQLELGQLEANPRPNQSRVQGVRGDIGRLETMIAETRSQLTVNQGDRASLASISGELRIAESDLATRQQLLAAAATQMESARVEANKQVRYLSLSVAPVPPDEATYPKALQNTIVAFLIFSGVYLMMSLTASILREQVST</sequence>
<dbReference type="Proteomes" id="UP000029858">
    <property type="component" value="Unassembled WGS sequence"/>
</dbReference>
<feature type="compositionally biased region" description="Pro residues" evidence="2">
    <location>
        <begin position="29"/>
        <end position="43"/>
    </location>
</feature>
<reference evidence="4 5" key="2">
    <citation type="submission" date="2014-10" db="EMBL/GenBank/DDBJ databases">
        <title>Paracoccus sanguinis sp. nov., isolated from clinical specimens of New York State patients.</title>
        <authorList>
            <person name="Mingle L.A."/>
            <person name="Cole J.A."/>
            <person name="Lapierre P."/>
            <person name="Musser K.A."/>
        </authorList>
    </citation>
    <scope>NUCLEOTIDE SEQUENCE [LARGE SCALE GENOMIC DNA]</scope>
    <source>
        <strain evidence="4 5">5503</strain>
    </source>
</reference>
<dbReference type="PANTHER" id="PTHR32309">
    <property type="entry name" value="TYROSINE-PROTEIN KINASE"/>
    <property type="match status" value="1"/>
</dbReference>
<evidence type="ECO:0000256" key="1">
    <source>
        <dbReference type="SAM" id="Coils"/>
    </source>
</evidence>
<evidence type="ECO:0000313" key="5">
    <source>
        <dbReference type="Proteomes" id="UP000029858"/>
    </source>
</evidence>
<evidence type="ECO:0000256" key="3">
    <source>
        <dbReference type="SAM" id="Phobius"/>
    </source>
</evidence>
<keyword evidence="3" id="KW-0472">Membrane</keyword>
<keyword evidence="3" id="KW-1133">Transmembrane helix</keyword>
<feature type="region of interest" description="Disordered" evidence="2">
    <location>
        <begin position="18"/>
        <end position="126"/>
    </location>
</feature>
<protein>
    <submittedName>
        <fullName evidence="4">Capsule biosynthesis protein</fullName>
    </submittedName>
</protein>
<dbReference type="EMBL" id="JRKQ01000102">
    <property type="protein sequence ID" value="KGJ20169.1"/>
    <property type="molecule type" value="Genomic_DNA"/>
</dbReference>
<feature type="transmembrane region" description="Helical" evidence="3">
    <location>
        <begin position="602"/>
        <end position="622"/>
    </location>
</feature>
<feature type="coiled-coil region" evidence="1">
    <location>
        <begin position="435"/>
        <end position="499"/>
    </location>
</feature>
<organism evidence="4 5">
    <name type="scientific">Paracoccus sanguinis</name>
    <dbReference type="NCBI Taxonomy" id="1545044"/>
    <lineage>
        <taxon>Bacteria</taxon>
        <taxon>Pseudomonadati</taxon>
        <taxon>Pseudomonadota</taxon>
        <taxon>Alphaproteobacteria</taxon>
        <taxon>Rhodobacterales</taxon>
        <taxon>Paracoccaceae</taxon>
        <taxon>Paracoccus</taxon>
    </lineage>
</organism>
<dbReference type="AlphaFoldDB" id="A0A099GBN3"/>
<dbReference type="PANTHER" id="PTHR32309:SF13">
    <property type="entry name" value="FERRIC ENTEROBACTIN TRANSPORT PROTEIN FEPE"/>
    <property type="match status" value="1"/>
</dbReference>
<dbReference type="GO" id="GO:0005886">
    <property type="term" value="C:plasma membrane"/>
    <property type="evidence" value="ECO:0007669"/>
    <property type="project" value="TreeGrafter"/>
</dbReference>
<evidence type="ECO:0000313" key="4">
    <source>
        <dbReference type="EMBL" id="KGJ20169.1"/>
    </source>
</evidence>
<reference evidence="4 5" key="1">
    <citation type="submission" date="2014-09" db="EMBL/GenBank/DDBJ databases">
        <authorList>
            <person name="McGinnis J.M."/>
            <person name="Wolfgang W.J."/>
        </authorList>
    </citation>
    <scope>NUCLEOTIDE SEQUENCE [LARGE SCALE GENOMIC DNA]</scope>
    <source>
        <strain evidence="4 5">5503</strain>
    </source>
</reference>
<dbReference type="GO" id="GO:0004713">
    <property type="term" value="F:protein tyrosine kinase activity"/>
    <property type="evidence" value="ECO:0007669"/>
    <property type="project" value="TreeGrafter"/>
</dbReference>
<accession>A0A099GBN3</accession>
<proteinExistence type="predicted"/>
<feature type="transmembrane region" description="Helical" evidence="3">
    <location>
        <begin position="270"/>
        <end position="290"/>
    </location>
</feature>
<evidence type="ECO:0000256" key="2">
    <source>
        <dbReference type="SAM" id="MobiDB-lite"/>
    </source>
</evidence>
<feature type="compositionally biased region" description="Low complexity" evidence="2">
    <location>
        <begin position="98"/>
        <end position="126"/>
    </location>
</feature>
<dbReference type="InterPro" id="IPR050445">
    <property type="entry name" value="Bact_polysacc_biosynth/exp"/>
</dbReference>
<keyword evidence="3" id="KW-0812">Transmembrane</keyword>
<comment type="caution">
    <text evidence="4">The sequence shown here is derived from an EMBL/GenBank/DDBJ whole genome shotgun (WGS) entry which is preliminary data.</text>
</comment>
<dbReference type="RefSeq" id="WP_036711697.1">
    <property type="nucleotide sequence ID" value="NZ_JRKQ01000102.1"/>
</dbReference>